<organism evidence="7 8">
    <name type="scientific">Fusarium oxysporum f. sp. cepae</name>
    <dbReference type="NCBI Taxonomy" id="396571"/>
    <lineage>
        <taxon>Eukaryota</taxon>
        <taxon>Fungi</taxon>
        <taxon>Dikarya</taxon>
        <taxon>Ascomycota</taxon>
        <taxon>Pezizomycotina</taxon>
        <taxon>Sordariomycetes</taxon>
        <taxon>Hypocreomycetidae</taxon>
        <taxon>Hypocreales</taxon>
        <taxon>Nectriaceae</taxon>
        <taxon>Fusarium</taxon>
        <taxon>Fusarium oxysporum species complex</taxon>
    </lineage>
</organism>
<evidence type="ECO:0000256" key="3">
    <source>
        <dbReference type="ARBA" id="ARBA00023015"/>
    </source>
</evidence>
<feature type="compositionally biased region" description="Low complexity" evidence="6">
    <location>
        <begin position="8"/>
        <end position="20"/>
    </location>
</feature>
<dbReference type="PANTHER" id="PTHR47660:SF2">
    <property type="entry name" value="TRANSCRIPTION FACTOR WITH C2H2 AND ZN(2)-CYS(6) DNA BINDING DOMAIN (EUROFUNG)"/>
    <property type="match status" value="1"/>
</dbReference>
<feature type="compositionally biased region" description="Basic and acidic residues" evidence="6">
    <location>
        <begin position="29"/>
        <end position="46"/>
    </location>
</feature>
<sequence>MVENSRNAAIVPSAASSVPAPSRPSPLQSRDHDKSRPVHSTKDHATRACSSVTESGLSADAHHGEPSGNINVRHPALSSPLSTVLPNASTDHQLHHKPSSVGPSFDSFLHHDWQLNDAFDFILSSSQEWPDLGTFDYAFGEPFPNSTPSVQAREEARDTQSGCELDLEAPTPSNRVSGQVGVSAEAVRAYDNTLGNWYPRPKDYLAPDKASISIAPDVQKAMLGCLGNLDPGVISHRLSAARRDEIVVVVAGRFSAGQTLQVVPNFPSVDILDELLKIFLGTQRGPLTSMIHLPTFNPDNCDLWLLITCIASGAVTSPNLTAHKFGLALLEVLRWYLPAMADKDNSLTRCLSFVQSLVMSSDIALWSGDKRKSEISDIVSEFAATMIRHARRLSGASYSFIVPKTNEAPPQREETWRRWIEQESTKRTVYGYLMRCTQRAILRNTVVTISYTEVSVPFPEQDRLWFASSATEWASIHSELQNRGDDRRLSLGDVLSRPTSSRTLPMLQDGSLARLIMIYSLTSMLVEDRRRSKLFNMQGEGYCTNCLSSPSATGHIALLIDELHGAIDRDTQHHGSPVEAFMLEFYGLYSTIPNYLAEALLGNERFVSAHEAVRCLREWRQTRQARSAVWHAGQMFRLCRKVEPTHVTNFLIFSMYQSVLCLWMYGKACETAWPANRSMTQNPIDDAPADRLKIRLDEAESLQSQRWISHNRGIPYIAKATDIVGMSDLGVELIPIAAEQVSEDAGFMPSLVVALETHFSPENTGRRFPILDYVCQILRALDKFCS</sequence>
<evidence type="ECO:0000256" key="1">
    <source>
        <dbReference type="ARBA" id="ARBA00022723"/>
    </source>
</evidence>
<proteinExistence type="predicted"/>
<evidence type="ECO:0000313" key="8">
    <source>
        <dbReference type="Proteomes" id="UP000270866"/>
    </source>
</evidence>
<keyword evidence="5" id="KW-0539">Nucleus</keyword>
<accession>A0A3L6N3Y2</accession>
<dbReference type="GO" id="GO:0008270">
    <property type="term" value="F:zinc ion binding"/>
    <property type="evidence" value="ECO:0007669"/>
    <property type="project" value="InterPro"/>
</dbReference>
<gene>
    <name evidence="7" type="ORF">BFJ65_g14040</name>
</gene>
<evidence type="ECO:0000256" key="4">
    <source>
        <dbReference type="ARBA" id="ARBA00023163"/>
    </source>
</evidence>
<evidence type="ECO:0000256" key="6">
    <source>
        <dbReference type="SAM" id="MobiDB-lite"/>
    </source>
</evidence>
<dbReference type="AlphaFoldDB" id="A0A3L6N3Y2"/>
<comment type="caution">
    <text evidence="7">The sequence shown here is derived from an EMBL/GenBank/DDBJ whole genome shotgun (WGS) entry which is preliminary data.</text>
</comment>
<dbReference type="PANTHER" id="PTHR47660">
    <property type="entry name" value="TRANSCRIPTION FACTOR WITH C2H2 AND ZN(2)-CYS(6) DNA BINDING DOMAIN (EUROFUNG)-RELATED-RELATED"/>
    <property type="match status" value="1"/>
</dbReference>
<keyword evidence="1" id="KW-0479">Metal-binding</keyword>
<dbReference type="Proteomes" id="UP000270866">
    <property type="component" value="Chromosome 11"/>
</dbReference>
<keyword evidence="3" id="KW-0805">Transcription regulation</keyword>
<dbReference type="GO" id="GO:0003677">
    <property type="term" value="F:DNA binding"/>
    <property type="evidence" value="ECO:0007669"/>
    <property type="project" value="InterPro"/>
</dbReference>
<keyword evidence="2" id="KW-0862">Zinc</keyword>
<evidence type="ECO:0000256" key="2">
    <source>
        <dbReference type="ARBA" id="ARBA00022833"/>
    </source>
</evidence>
<feature type="region of interest" description="Disordered" evidence="6">
    <location>
        <begin position="1"/>
        <end position="99"/>
    </location>
</feature>
<dbReference type="GO" id="GO:0006351">
    <property type="term" value="P:DNA-templated transcription"/>
    <property type="evidence" value="ECO:0007669"/>
    <property type="project" value="InterPro"/>
</dbReference>
<feature type="compositionally biased region" description="Polar residues" evidence="6">
    <location>
        <begin position="79"/>
        <end position="91"/>
    </location>
</feature>
<keyword evidence="4" id="KW-0804">Transcription</keyword>
<reference evidence="7 8" key="1">
    <citation type="journal article" date="2018" name="Sci. Rep.">
        <title>Characterisation of pathogen-specific regions and novel effector candidates in Fusarium oxysporum f. sp. cepae.</title>
        <authorList>
            <person name="Armitage A.D."/>
            <person name="Taylor A."/>
            <person name="Sobczyk M.K."/>
            <person name="Baxter L."/>
            <person name="Greenfield B.P."/>
            <person name="Bates H.J."/>
            <person name="Wilson F."/>
            <person name="Jackson A.C."/>
            <person name="Ott S."/>
            <person name="Harrison R.J."/>
            <person name="Clarkson J.P."/>
        </authorList>
    </citation>
    <scope>NUCLEOTIDE SEQUENCE [LARGE SCALE GENOMIC DNA]</scope>
    <source>
        <strain evidence="7 8">FoC_Fus2</strain>
    </source>
</reference>
<evidence type="ECO:0000313" key="7">
    <source>
        <dbReference type="EMBL" id="RKK12169.1"/>
    </source>
</evidence>
<dbReference type="EMBL" id="MRCU01000009">
    <property type="protein sequence ID" value="RKK12169.1"/>
    <property type="molecule type" value="Genomic_DNA"/>
</dbReference>
<name>A0A3L6N3Y2_FUSOX</name>
<evidence type="ECO:0000256" key="5">
    <source>
        <dbReference type="ARBA" id="ARBA00023242"/>
    </source>
</evidence>
<protein>
    <submittedName>
        <fullName evidence="7">Uncharacterized protein</fullName>
    </submittedName>
</protein>